<evidence type="ECO:0000313" key="2">
    <source>
        <dbReference type="EMBL" id="MFL9882450.1"/>
    </source>
</evidence>
<dbReference type="Gene3D" id="3.20.20.140">
    <property type="entry name" value="Metal-dependent hydrolases"/>
    <property type="match status" value="1"/>
</dbReference>
<evidence type="ECO:0000259" key="1">
    <source>
        <dbReference type="Pfam" id="PF04909"/>
    </source>
</evidence>
<sequence>MDAHHLDGACDCHIHIYEDSYPLAPSATFRPPPAPVASYRQVQASLGLTRVIVVQPTGYGFDNRCTLSALAQFGNTARGIVAVPPTVTDAELERLHEAGVRGIRYMMIPGGGGLMQWDSLEEMAARIAPLNWTINLQLDGRDIPQYEATLRRLPGRLVIDHTGKFLEPVRTDSEAFMALRRVLERNQCWIKLSAPYETSRSGPPHYEDVSILARALTRHYPERCLWASNWPHPNANPAPSNTGLLDWLTDCAGSDSVTRKILIDNPAGLYGF</sequence>
<dbReference type="PANTHER" id="PTHR35563:SF2">
    <property type="entry name" value="BARREL METAL-DEPENDENT HYDROLASE, PUTATIVE (AFU_ORTHOLOGUE AFUA_1G16240)-RELATED"/>
    <property type="match status" value="1"/>
</dbReference>
<dbReference type="Proteomes" id="UP001629249">
    <property type="component" value="Unassembled WGS sequence"/>
</dbReference>
<feature type="domain" description="Amidohydrolase-related" evidence="1">
    <location>
        <begin position="10"/>
        <end position="272"/>
    </location>
</feature>
<proteinExistence type="predicted"/>
<dbReference type="RefSeq" id="WP_408326900.1">
    <property type="nucleotide sequence ID" value="NZ_JAQQFH010000003.1"/>
</dbReference>
<evidence type="ECO:0000313" key="3">
    <source>
        <dbReference type="Proteomes" id="UP001629249"/>
    </source>
</evidence>
<gene>
    <name evidence="2" type="ORF">PQR66_05400</name>
</gene>
<accession>A0ABW8ZIR3</accession>
<organism evidence="2 3">
    <name type="scientific">Paraburkholderia agricolaris</name>
    <dbReference type="NCBI Taxonomy" id="2152888"/>
    <lineage>
        <taxon>Bacteria</taxon>
        <taxon>Pseudomonadati</taxon>
        <taxon>Pseudomonadota</taxon>
        <taxon>Betaproteobacteria</taxon>
        <taxon>Burkholderiales</taxon>
        <taxon>Burkholderiaceae</taxon>
        <taxon>Paraburkholderia</taxon>
    </lineage>
</organism>
<dbReference type="SUPFAM" id="SSF51556">
    <property type="entry name" value="Metallo-dependent hydrolases"/>
    <property type="match status" value="1"/>
</dbReference>
<dbReference type="InterPro" id="IPR006680">
    <property type="entry name" value="Amidohydro-rel"/>
</dbReference>
<dbReference type="EMBL" id="JAQQFN010000003">
    <property type="protein sequence ID" value="MFL9882450.1"/>
    <property type="molecule type" value="Genomic_DNA"/>
</dbReference>
<dbReference type="InterPro" id="IPR032466">
    <property type="entry name" value="Metal_Hydrolase"/>
</dbReference>
<reference evidence="2 3" key="1">
    <citation type="journal article" date="2024" name="Chem. Sci.">
        <title>Discovery of megapolipeptins by genome mining of a Burkholderiales bacteria collection.</title>
        <authorList>
            <person name="Paulo B.S."/>
            <person name="Recchia M.J.J."/>
            <person name="Lee S."/>
            <person name="Fergusson C.H."/>
            <person name="Romanowski S.B."/>
            <person name="Hernandez A."/>
            <person name="Krull N."/>
            <person name="Liu D.Y."/>
            <person name="Cavanagh H."/>
            <person name="Bos A."/>
            <person name="Gray C.A."/>
            <person name="Murphy B.T."/>
            <person name="Linington R.G."/>
            <person name="Eustaquio A.S."/>
        </authorList>
    </citation>
    <scope>NUCLEOTIDE SEQUENCE [LARGE SCALE GENOMIC DNA]</scope>
    <source>
        <strain evidence="2 3">RL16-012-BIC-B</strain>
    </source>
</reference>
<name>A0ABW8ZIR3_9BURK</name>
<keyword evidence="3" id="KW-1185">Reference proteome</keyword>
<dbReference type="Pfam" id="PF04909">
    <property type="entry name" value="Amidohydro_2"/>
    <property type="match status" value="1"/>
</dbReference>
<protein>
    <submittedName>
        <fullName evidence="2">Amidohydrolase family protein</fullName>
    </submittedName>
</protein>
<dbReference type="InterPro" id="IPR052358">
    <property type="entry name" value="Aro_Compnd_Degr_Hydrolases"/>
</dbReference>
<dbReference type="PANTHER" id="PTHR35563">
    <property type="entry name" value="BARREL METAL-DEPENDENT HYDROLASE, PUTATIVE (AFU_ORTHOLOGUE AFUA_1G16240)-RELATED"/>
    <property type="match status" value="1"/>
</dbReference>
<comment type="caution">
    <text evidence="2">The sequence shown here is derived from an EMBL/GenBank/DDBJ whole genome shotgun (WGS) entry which is preliminary data.</text>
</comment>